<comment type="caution">
    <text evidence="6">The sequence shown here is derived from an EMBL/GenBank/DDBJ whole genome shotgun (WGS) entry which is preliminary data.</text>
</comment>
<dbReference type="STRING" id="1802229.A2401_03720"/>
<gene>
    <name evidence="6" type="ORF">A2401_03720</name>
</gene>
<dbReference type="Pfam" id="PF00675">
    <property type="entry name" value="Peptidase_M16"/>
    <property type="match status" value="1"/>
</dbReference>
<evidence type="ECO:0000259" key="4">
    <source>
        <dbReference type="Pfam" id="PF00675"/>
    </source>
</evidence>
<feature type="coiled-coil region" evidence="3">
    <location>
        <begin position="312"/>
        <end position="343"/>
    </location>
</feature>
<organism evidence="6 7">
    <name type="scientific">Candidatus Staskawiczbacteria bacterium RIFOXYC1_FULL_38_18</name>
    <dbReference type="NCBI Taxonomy" id="1802229"/>
    <lineage>
        <taxon>Bacteria</taxon>
        <taxon>Candidatus Staskawicziibacteriota</taxon>
    </lineage>
</organism>
<evidence type="ECO:0000313" key="7">
    <source>
        <dbReference type="Proteomes" id="UP000177751"/>
    </source>
</evidence>
<reference evidence="6 7" key="1">
    <citation type="journal article" date="2016" name="Nat. Commun.">
        <title>Thousands of microbial genomes shed light on interconnected biogeochemical processes in an aquifer system.</title>
        <authorList>
            <person name="Anantharaman K."/>
            <person name="Brown C.T."/>
            <person name="Hug L.A."/>
            <person name="Sharon I."/>
            <person name="Castelle C.J."/>
            <person name="Probst A.J."/>
            <person name="Thomas B.C."/>
            <person name="Singh A."/>
            <person name="Wilkins M.J."/>
            <person name="Karaoz U."/>
            <person name="Brodie E.L."/>
            <person name="Williams K.H."/>
            <person name="Hubbard S.S."/>
            <person name="Banfield J.F."/>
        </authorList>
    </citation>
    <scope>NUCLEOTIDE SEQUENCE [LARGE SCALE GENOMIC DNA]</scope>
</reference>
<accession>A0A1G2JAF6</accession>
<dbReference type="InterPro" id="IPR007863">
    <property type="entry name" value="Peptidase_M16_C"/>
</dbReference>
<feature type="domain" description="Peptidase M16 C-terminal" evidence="5">
    <location>
        <begin position="170"/>
        <end position="344"/>
    </location>
</feature>
<dbReference type="GO" id="GO:0004222">
    <property type="term" value="F:metalloendopeptidase activity"/>
    <property type="evidence" value="ECO:0007669"/>
    <property type="project" value="InterPro"/>
</dbReference>
<proteinExistence type="inferred from homology"/>
<sequence length="427" mass="48357">MNLPTYKKTTLPSGLKIITVPMELANSVTVLILVGTGSKHETKDINGISHFLEHMFFKGTEKRPDTLSISEVLDSVGGEYNAYTSKEVTGFWAKVDKKHADIALDWITDIFLKSKFDAKEIEREKGVIIEEINMYLDTPVAYIGDLWEELLYGDQPAGWKVIGEKENILSFNRKKIVDYYQKHYSSSNIIVCVAGAINEDEINKKIEDYFINKKISPTENKLKVKESQEEPGVLIYNKKTDQTQVCLGVRAYSLFDKKRYAARLLAVILGGNMSSRLFIKVRERNGMAYSIHTSTDNATDSGYLVTQAGIDHKNLEKVIELILEEYRDLKNKAVSEKELQKAKDYVKGSMSLSLDSSEAQASFYGMQELLEHKILTAEDKFKKLDEVSVKDIKAVAEDIFAKEKLNLAIIGPIEDSKKEQLKKILKI</sequence>
<evidence type="ECO:0000256" key="1">
    <source>
        <dbReference type="ARBA" id="ARBA00007261"/>
    </source>
</evidence>
<dbReference type="AlphaFoldDB" id="A0A1G2JAF6"/>
<evidence type="ECO:0008006" key="8">
    <source>
        <dbReference type="Google" id="ProtNLM"/>
    </source>
</evidence>
<evidence type="ECO:0000259" key="5">
    <source>
        <dbReference type="Pfam" id="PF05193"/>
    </source>
</evidence>
<name>A0A1G2JAF6_9BACT</name>
<dbReference type="InterPro" id="IPR011249">
    <property type="entry name" value="Metalloenz_LuxS/M16"/>
</dbReference>
<dbReference type="InterPro" id="IPR011765">
    <property type="entry name" value="Pept_M16_N"/>
</dbReference>
<dbReference type="PROSITE" id="PS00143">
    <property type="entry name" value="INSULINASE"/>
    <property type="match status" value="1"/>
</dbReference>
<dbReference type="GO" id="GO:0046872">
    <property type="term" value="F:metal ion binding"/>
    <property type="evidence" value="ECO:0007669"/>
    <property type="project" value="InterPro"/>
</dbReference>
<dbReference type="EMBL" id="MHPP01000023">
    <property type="protein sequence ID" value="OGZ84099.1"/>
    <property type="molecule type" value="Genomic_DNA"/>
</dbReference>
<dbReference type="SUPFAM" id="SSF63411">
    <property type="entry name" value="LuxS/MPP-like metallohydrolase"/>
    <property type="match status" value="2"/>
</dbReference>
<protein>
    <recommendedName>
        <fullName evidence="8">Peptidase M16</fullName>
    </recommendedName>
</protein>
<dbReference type="Pfam" id="PF05193">
    <property type="entry name" value="Peptidase_M16_C"/>
    <property type="match status" value="1"/>
</dbReference>
<feature type="domain" description="Peptidase M16 N-terminal" evidence="4">
    <location>
        <begin position="24"/>
        <end position="154"/>
    </location>
</feature>
<dbReference type="GO" id="GO:0006508">
    <property type="term" value="P:proteolysis"/>
    <property type="evidence" value="ECO:0007669"/>
    <property type="project" value="InterPro"/>
</dbReference>
<evidence type="ECO:0000256" key="3">
    <source>
        <dbReference type="SAM" id="Coils"/>
    </source>
</evidence>
<dbReference type="InterPro" id="IPR001431">
    <property type="entry name" value="Pept_M16_Zn_BS"/>
</dbReference>
<dbReference type="Gene3D" id="3.30.830.10">
    <property type="entry name" value="Metalloenzyme, LuxS/M16 peptidase-like"/>
    <property type="match status" value="2"/>
</dbReference>
<keyword evidence="3" id="KW-0175">Coiled coil</keyword>
<evidence type="ECO:0000256" key="2">
    <source>
        <dbReference type="RuleBase" id="RU004447"/>
    </source>
</evidence>
<dbReference type="InterPro" id="IPR050361">
    <property type="entry name" value="MPP/UQCRC_Complex"/>
</dbReference>
<evidence type="ECO:0000313" key="6">
    <source>
        <dbReference type="EMBL" id="OGZ84099.1"/>
    </source>
</evidence>
<dbReference type="PANTHER" id="PTHR11851:SF49">
    <property type="entry name" value="MITOCHONDRIAL-PROCESSING PEPTIDASE SUBUNIT ALPHA"/>
    <property type="match status" value="1"/>
</dbReference>
<dbReference type="PANTHER" id="PTHR11851">
    <property type="entry name" value="METALLOPROTEASE"/>
    <property type="match status" value="1"/>
</dbReference>
<comment type="similarity">
    <text evidence="1 2">Belongs to the peptidase M16 family.</text>
</comment>
<dbReference type="Proteomes" id="UP000177751">
    <property type="component" value="Unassembled WGS sequence"/>
</dbReference>